<proteinExistence type="predicted"/>
<gene>
    <name evidence="2" type="ORF">E6O75_ATG03307</name>
</gene>
<organism evidence="2 3">
    <name type="scientific">Venturia nashicola</name>
    <dbReference type="NCBI Taxonomy" id="86259"/>
    <lineage>
        <taxon>Eukaryota</taxon>
        <taxon>Fungi</taxon>
        <taxon>Dikarya</taxon>
        <taxon>Ascomycota</taxon>
        <taxon>Pezizomycotina</taxon>
        <taxon>Dothideomycetes</taxon>
        <taxon>Pleosporomycetidae</taxon>
        <taxon>Venturiales</taxon>
        <taxon>Venturiaceae</taxon>
        <taxon>Venturia</taxon>
    </lineage>
</organism>
<evidence type="ECO:0000313" key="3">
    <source>
        <dbReference type="Proteomes" id="UP000298493"/>
    </source>
</evidence>
<comment type="caution">
    <text evidence="2">The sequence shown here is derived from an EMBL/GenBank/DDBJ whole genome shotgun (WGS) entry which is preliminary data.</text>
</comment>
<reference evidence="2 3" key="1">
    <citation type="submission" date="2019-04" db="EMBL/GenBank/DDBJ databases">
        <title>High contiguity whole genome sequence and gene annotation resource for two Venturia nashicola isolates.</title>
        <authorList>
            <person name="Prokchorchik M."/>
            <person name="Won K."/>
            <person name="Lee Y."/>
            <person name="Choi E.D."/>
            <person name="Segonzac C."/>
            <person name="Sohn K.H."/>
        </authorList>
    </citation>
    <scope>NUCLEOTIDE SEQUENCE [LARGE SCALE GENOMIC DNA]</scope>
    <source>
        <strain evidence="2 3">PRI2</strain>
    </source>
</reference>
<protein>
    <submittedName>
        <fullName evidence="2">Uncharacterized protein</fullName>
    </submittedName>
</protein>
<dbReference type="AlphaFoldDB" id="A0A4Z1PES7"/>
<accession>A0A4Z1PES7</accession>
<keyword evidence="3" id="KW-1185">Reference proteome</keyword>
<name>A0A4Z1PES7_9PEZI</name>
<feature type="region of interest" description="Disordered" evidence="1">
    <location>
        <begin position="22"/>
        <end position="77"/>
    </location>
</feature>
<evidence type="ECO:0000256" key="1">
    <source>
        <dbReference type="SAM" id="MobiDB-lite"/>
    </source>
</evidence>
<evidence type="ECO:0000313" key="2">
    <source>
        <dbReference type="EMBL" id="TID23671.1"/>
    </source>
</evidence>
<dbReference type="Proteomes" id="UP000298493">
    <property type="component" value="Unassembled WGS sequence"/>
</dbReference>
<dbReference type="EMBL" id="SNSC02000006">
    <property type="protein sequence ID" value="TID23671.1"/>
    <property type="molecule type" value="Genomic_DNA"/>
</dbReference>
<sequence>MICESTLLETFGLSQRRMPLCLSRPPPFPETAQPEPGAEGRESVSKPAPGRLPTMKQGRCGVSTVNQQEARRKKWRT</sequence>